<proteinExistence type="predicted"/>
<dbReference type="PROSITE" id="PS00636">
    <property type="entry name" value="DNAJ_1"/>
    <property type="match status" value="1"/>
</dbReference>
<protein>
    <recommendedName>
        <fullName evidence="8">J domain-containing protein</fullName>
    </recommendedName>
</protein>
<dbReference type="PRINTS" id="PR00625">
    <property type="entry name" value="JDOMAIN"/>
</dbReference>
<feature type="region of interest" description="Disordered" evidence="6">
    <location>
        <begin position="246"/>
        <end position="268"/>
    </location>
</feature>
<dbReference type="AlphaFoldDB" id="A0A6V2FEY2"/>
<keyword evidence="4 7" id="KW-0472">Membrane</keyword>
<dbReference type="PANTHER" id="PTHR44176:SF1">
    <property type="entry name" value="DNAJ HOMOLOG SUBFAMILY C MEMBER 25"/>
    <property type="match status" value="1"/>
</dbReference>
<reference evidence="9" key="1">
    <citation type="submission" date="2021-01" db="EMBL/GenBank/DDBJ databases">
        <authorList>
            <person name="Corre E."/>
            <person name="Pelletier E."/>
            <person name="Niang G."/>
            <person name="Scheremetjew M."/>
            <person name="Finn R."/>
            <person name="Kale V."/>
            <person name="Holt S."/>
            <person name="Cochrane G."/>
            <person name="Meng A."/>
            <person name="Brown T."/>
            <person name="Cohen L."/>
        </authorList>
    </citation>
    <scope>NUCLEOTIDE SEQUENCE</scope>
    <source>
        <strain evidence="9">GSO104</strain>
    </source>
</reference>
<name>A0A6V2FEY2_9STRA</name>
<keyword evidence="3 7" id="KW-1133">Transmembrane helix</keyword>
<feature type="domain" description="J" evidence="8">
    <location>
        <begin position="85"/>
        <end position="155"/>
    </location>
</feature>
<evidence type="ECO:0000256" key="7">
    <source>
        <dbReference type="SAM" id="Phobius"/>
    </source>
</evidence>
<evidence type="ECO:0000259" key="8">
    <source>
        <dbReference type="PROSITE" id="PS50076"/>
    </source>
</evidence>
<accession>A0A6V2FEY2</accession>
<feature type="compositionally biased region" description="Basic residues" evidence="6">
    <location>
        <begin position="397"/>
        <end position="409"/>
    </location>
</feature>
<dbReference type="Gene3D" id="1.10.287.110">
    <property type="entry name" value="DnaJ domain"/>
    <property type="match status" value="1"/>
</dbReference>
<evidence type="ECO:0000256" key="6">
    <source>
        <dbReference type="SAM" id="MobiDB-lite"/>
    </source>
</evidence>
<feature type="transmembrane region" description="Helical" evidence="7">
    <location>
        <begin position="179"/>
        <end position="197"/>
    </location>
</feature>
<evidence type="ECO:0000313" key="9">
    <source>
        <dbReference type="EMBL" id="CAE4608679.1"/>
    </source>
</evidence>
<keyword evidence="5" id="KW-0143">Chaperone</keyword>
<dbReference type="GO" id="GO:0006457">
    <property type="term" value="P:protein folding"/>
    <property type="evidence" value="ECO:0007669"/>
    <property type="project" value="InterPro"/>
</dbReference>
<dbReference type="PANTHER" id="PTHR44176">
    <property type="entry name" value="DNAJ HOMOLOG SUBFAMILY C MEMBER 25"/>
    <property type="match status" value="1"/>
</dbReference>
<dbReference type="SMART" id="SM00271">
    <property type="entry name" value="DnaJ"/>
    <property type="match status" value="1"/>
</dbReference>
<dbReference type="InterPro" id="IPR044632">
    <property type="entry name" value="DNAJC25-like"/>
</dbReference>
<keyword evidence="2 7" id="KW-0812">Transmembrane</keyword>
<feature type="region of interest" description="Disordered" evidence="6">
    <location>
        <begin position="389"/>
        <end position="409"/>
    </location>
</feature>
<organism evidence="9">
    <name type="scientific">Ditylum brightwellii</name>
    <dbReference type="NCBI Taxonomy" id="49249"/>
    <lineage>
        <taxon>Eukaryota</taxon>
        <taxon>Sar</taxon>
        <taxon>Stramenopiles</taxon>
        <taxon>Ochrophyta</taxon>
        <taxon>Bacillariophyta</taxon>
        <taxon>Mediophyceae</taxon>
        <taxon>Lithodesmiophycidae</taxon>
        <taxon>Lithodesmiales</taxon>
        <taxon>Lithodesmiaceae</taxon>
        <taxon>Ditylum</taxon>
    </lineage>
</organism>
<gene>
    <name evidence="9" type="ORF">DBRI00130_LOCUS15678</name>
</gene>
<dbReference type="SUPFAM" id="SSF46565">
    <property type="entry name" value="Chaperone J-domain"/>
    <property type="match status" value="1"/>
</dbReference>
<feature type="transmembrane region" description="Helical" evidence="7">
    <location>
        <begin position="21"/>
        <end position="39"/>
    </location>
</feature>
<dbReference type="InterPro" id="IPR018253">
    <property type="entry name" value="DnaJ_domain_CS"/>
</dbReference>
<dbReference type="PROSITE" id="PS50076">
    <property type="entry name" value="DNAJ_2"/>
    <property type="match status" value="1"/>
</dbReference>
<dbReference type="EMBL" id="HBNS01019713">
    <property type="protein sequence ID" value="CAE4608679.1"/>
    <property type="molecule type" value="Transcribed_RNA"/>
</dbReference>
<sequence>MFRSTPHGSSGSGKMNSTSFLLLRIWTLVYVLLTVFGTLSSTAVHAEPSTTTSSAEQEEVPAYMREDADWGTYYDPQKEFCGDKDCYKILGFDYEMFGKSPPDKKEITKRYRALSRAWHPDKSKKKGAKERFVKINKAYEILTDKEKRDEYDYLRERPDEYFTKYGSSVLWSYAPKSDARFISILFLIFGSVFTYYAQLSKWQQIADRLTKAAVEGLSLRDGGTVESVDIRERALEILAQTEEKEKEDAAAAKANGAKKKGPKLTGKEKKLKHQESLRPIVAQLVKEEHKDFGGGFHQPTYRDLLVIKLVKMPFAIVKFILWRTKYAIRRLRGLELNEEERMVLTKTAIGEIGWAAAEKDGELEDLLAAEVWIMENLEKWKDFQEMKTMSKGDQKRIARWKKRQGSKLE</sequence>
<dbReference type="CDD" id="cd06257">
    <property type="entry name" value="DnaJ"/>
    <property type="match status" value="1"/>
</dbReference>
<evidence type="ECO:0000256" key="3">
    <source>
        <dbReference type="ARBA" id="ARBA00022989"/>
    </source>
</evidence>
<evidence type="ECO:0000256" key="4">
    <source>
        <dbReference type="ARBA" id="ARBA00023136"/>
    </source>
</evidence>
<dbReference type="Pfam" id="PF00226">
    <property type="entry name" value="DnaJ"/>
    <property type="match status" value="1"/>
</dbReference>
<evidence type="ECO:0000256" key="1">
    <source>
        <dbReference type="ARBA" id="ARBA00004141"/>
    </source>
</evidence>
<dbReference type="InterPro" id="IPR001623">
    <property type="entry name" value="DnaJ_domain"/>
</dbReference>
<evidence type="ECO:0000256" key="2">
    <source>
        <dbReference type="ARBA" id="ARBA00022692"/>
    </source>
</evidence>
<dbReference type="InterPro" id="IPR036869">
    <property type="entry name" value="J_dom_sf"/>
</dbReference>
<dbReference type="GO" id="GO:0005789">
    <property type="term" value="C:endoplasmic reticulum membrane"/>
    <property type="evidence" value="ECO:0007669"/>
    <property type="project" value="TreeGrafter"/>
</dbReference>
<evidence type="ECO:0000256" key="5">
    <source>
        <dbReference type="ARBA" id="ARBA00023186"/>
    </source>
</evidence>
<comment type="subcellular location">
    <subcellularLocation>
        <location evidence="1">Membrane</location>
        <topology evidence="1">Multi-pass membrane protein</topology>
    </subcellularLocation>
</comment>